<evidence type="ECO:0008006" key="3">
    <source>
        <dbReference type="Google" id="ProtNLM"/>
    </source>
</evidence>
<gene>
    <name evidence="1" type="ORF">ABW18_14600</name>
</gene>
<name>A0ABR5IAR8_9ACTN</name>
<accession>A0ABR5IAR8</accession>
<dbReference type="EMBL" id="LDTZ01000018">
    <property type="protein sequence ID" value="KNA90745.1"/>
    <property type="molecule type" value="Genomic_DNA"/>
</dbReference>
<dbReference type="Gene3D" id="3.30.530.20">
    <property type="match status" value="1"/>
</dbReference>
<dbReference type="InterPro" id="IPR019587">
    <property type="entry name" value="Polyketide_cyclase/dehydratase"/>
</dbReference>
<evidence type="ECO:0000313" key="2">
    <source>
        <dbReference type="Proteomes" id="UP000037247"/>
    </source>
</evidence>
<comment type="caution">
    <text evidence="1">The sequence shown here is derived from an EMBL/GenBank/DDBJ whole genome shotgun (WGS) entry which is preliminary data.</text>
</comment>
<dbReference type="SUPFAM" id="SSF55961">
    <property type="entry name" value="Bet v1-like"/>
    <property type="match status" value="1"/>
</dbReference>
<sequence>MARSYALDSFDLDFFDTAPVSYRIDVNLPVTPERAWAELTRQHTLDWCRAIRGIEFTSPPPYGVGTTRQAKLGPGVALSEYFFDWVEEPAEHHYRNAFRGESVTVPGLSRFGELTEVSSADVGCRLVWRFALELATGAKPVRLFSGPTAASVFKTVETDTLRHFSTLRPQT</sequence>
<reference evidence="1 2" key="1">
    <citation type="submission" date="2015-05" db="EMBL/GenBank/DDBJ databases">
        <title>Draft genome sequence of the bacterium Gordonia jacobaea a new member of the Gordonia genus.</title>
        <authorList>
            <person name="Jimenez-Galisteo G."/>
            <person name="Dominguez A."/>
            <person name="Munoz E."/>
            <person name="Vinas M."/>
        </authorList>
    </citation>
    <scope>NUCLEOTIDE SEQUENCE [LARGE SCALE GENOMIC DNA]</scope>
    <source>
        <strain evidence="2">mv1</strain>
    </source>
</reference>
<keyword evidence="2" id="KW-1185">Reference proteome</keyword>
<dbReference type="RefSeq" id="WP_049699678.1">
    <property type="nucleotide sequence ID" value="NZ_LDTZ01000018.1"/>
</dbReference>
<proteinExistence type="predicted"/>
<evidence type="ECO:0000313" key="1">
    <source>
        <dbReference type="EMBL" id="KNA90745.1"/>
    </source>
</evidence>
<dbReference type="Proteomes" id="UP000037247">
    <property type="component" value="Unassembled WGS sequence"/>
</dbReference>
<organism evidence="1 2">
    <name type="scientific">Gordonia jacobaea</name>
    <dbReference type="NCBI Taxonomy" id="122202"/>
    <lineage>
        <taxon>Bacteria</taxon>
        <taxon>Bacillati</taxon>
        <taxon>Actinomycetota</taxon>
        <taxon>Actinomycetes</taxon>
        <taxon>Mycobacteriales</taxon>
        <taxon>Gordoniaceae</taxon>
        <taxon>Gordonia</taxon>
    </lineage>
</organism>
<protein>
    <recommendedName>
        <fullName evidence="3">SRPBCC family protein</fullName>
    </recommendedName>
</protein>
<dbReference type="Pfam" id="PF10604">
    <property type="entry name" value="Polyketide_cyc2"/>
    <property type="match status" value="1"/>
</dbReference>
<dbReference type="InterPro" id="IPR023393">
    <property type="entry name" value="START-like_dom_sf"/>
</dbReference>